<name>A0A846MW03_9PROT</name>
<dbReference type="Gene3D" id="1.10.1220.10">
    <property type="entry name" value="Met repressor-like"/>
    <property type="match status" value="1"/>
</dbReference>
<evidence type="ECO:0008006" key="3">
    <source>
        <dbReference type="Google" id="ProtNLM"/>
    </source>
</evidence>
<comment type="caution">
    <text evidence="1">The sequence shown here is derived from an EMBL/GenBank/DDBJ whole genome shotgun (WGS) entry which is preliminary data.</text>
</comment>
<dbReference type="RefSeq" id="WP_167081285.1">
    <property type="nucleotide sequence ID" value="NZ_BAAADC010000001.1"/>
</dbReference>
<organism evidence="1 2">
    <name type="scientific">Rhizomicrobium palustre</name>
    <dbReference type="NCBI Taxonomy" id="189966"/>
    <lineage>
        <taxon>Bacteria</taxon>
        <taxon>Pseudomonadati</taxon>
        <taxon>Pseudomonadota</taxon>
        <taxon>Alphaproteobacteria</taxon>
        <taxon>Micropepsales</taxon>
        <taxon>Micropepsaceae</taxon>
        <taxon>Rhizomicrobium</taxon>
    </lineage>
</organism>
<reference evidence="1 2" key="1">
    <citation type="submission" date="2020-03" db="EMBL/GenBank/DDBJ databases">
        <title>Genomic Encyclopedia of Type Strains, Phase IV (KMG-IV): sequencing the most valuable type-strain genomes for metagenomic binning, comparative biology and taxonomic classification.</title>
        <authorList>
            <person name="Goeker M."/>
        </authorList>
    </citation>
    <scope>NUCLEOTIDE SEQUENCE [LARGE SCALE GENOMIC DNA]</scope>
    <source>
        <strain evidence="1 2">DSM 19867</strain>
    </source>
</reference>
<proteinExistence type="predicted"/>
<dbReference type="GO" id="GO:0006355">
    <property type="term" value="P:regulation of DNA-templated transcription"/>
    <property type="evidence" value="ECO:0007669"/>
    <property type="project" value="InterPro"/>
</dbReference>
<accession>A0A846MW03</accession>
<sequence>MKPRQNLYLEPKLSEELDRLAKKPGSSKSAIVADALRAHFAHGGAKPVDEAFRQRLDKITTQLGRIERNQRVLIETLASYVRFHFSVLPPVPEQQQAAARALAQERFQAFIELVGRRVSGRGVADELFGHEPEKRP</sequence>
<dbReference type="CDD" id="cd21631">
    <property type="entry name" value="RHH_CopG_NikR-like"/>
    <property type="match status" value="1"/>
</dbReference>
<dbReference type="AlphaFoldDB" id="A0A846MW03"/>
<gene>
    <name evidence="1" type="ORF">FHS83_000874</name>
</gene>
<dbReference type="Proteomes" id="UP000570514">
    <property type="component" value="Unassembled WGS sequence"/>
</dbReference>
<dbReference type="InterPro" id="IPR013321">
    <property type="entry name" value="Arc_rbn_hlx_hlx"/>
</dbReference>
<protein>
    <recommendedName>
        <fullName evidence="3">CopG family transcriptional regulator</fullName>
    </recommendedName>
</protein>
<dbReference type="EMBL" id="JAASRM010000001">
    <property type="protein sequence ID" value="NIK87556.1"/>
    <property type="molecule type" value="Genomic_DNA"/>
</dbReference>
<evidence type="ECO:0000313" key="2">
    <source>
        <dbReference type="Proteomes" id="UP000570514"/>
    </source>
</evidence>
<keyword evidence="2" id="KW-1185">Reference proteome</keyword>
<evidence type="ECO:0000313" key="1">
    <source>
        <dbReference type="EMBL" id="NIK87556.1"/>
    </source>
</evidence>